<feature type="transmembrane region" description="Helical" evidence="7">
    <location>
        <begin position="177"/>
        <end position="197"/>
    </location>
</feature>
<keyword evidence="4 7" id="KW-0812">Transmembrane</keyword>
<dbReference type="GO" id="GO:0055085">
    <property type="term" value="P:transmembrane transport"/>
    <property type="evidence" value="ECO:0007669"/>
    <property type="project" value="InterPro"/>
</dbReference>
<feature type="domain" description="ABC transmembrane type-1" evidence="8">
    <location>
        <begin position="99"/>
        <end position="300"/>
    </location>
</feature>
<reference evidence="9 10" key="1">
    <citation type="submission" date="2020-08" db="EMBL/GenBank/DDBJ databases">
        <title>Sequencing the genomes of 1000 actinobacteria strains.</title>
        <authorList>
            <person name="Klenk H.-P."/>
        </authorList>
    </citation>
    <scope>NUCLEOTIDE SEQUENCE [LARGE SCALE GENOMIC DNA]</scope>
    <source>
        <strain evidence="9 10">DSM 19600</strain>
    </source>
</reference>
<keyword evidence="10" id="KW-1185">Reference proteome</keyword>
<comment type="caution">
    <text evidence="9">The sequence shown here is derived from an EMBL/GenBank/DDBJ whole genome shotgun (WGS) entry which is preliminary data.</text>
</comment>
<proteinExistence type="inferred from homology"/>
<comment type="similarity">
    <text evidence="7">Belongs to the binding-protein-dependent transport system permease family.</text>
</comment>
<keyword evidence="2 7" id="KW-0813">Transport</keyword>
<dbReference type="PROSITE" id="PS50928">
    <property type="entry name" value="ABC_TM1"/>
    <property type="match status" value="1"/>
</dbReference>
<evidence type="ECO:0000259" key="8">
    <source>
        <dbReference type="PROSITE" id="PS50928"/>
    </source>
</evidence>
<dbReference type="InterPro" id="IPR000515">
    <property type="entry name" value="MetI-like"/>
</dbReference>
<dbReference type="AlphaFoldDB" id="A0AA40VMR4"/>
<feature type="transmembrane region" description="Helical" evidence="7">
    <location>
        <begin position="235"/>
        <end position="257"/>
    </location>
</feature>
<evidence type="ECO:0000256" key="2">
    <source>
        <dbReference type="ARBA" id="ARBA00022448"/>
    </source>
</evidence>
<feature type="transmembrane region" description="Helical" evidence="7">
    <location>
        <begin position="277"/>
        <end position="303"/>
    </location>
</feature>
<sequence>MSPSVIVRRLGQSLLVVALTYVFVYAVLFLLPGDPIESRINNPQNPIPEDQARVIINYYNLDKPPLEQFWISVQRVLTGDLGYSLKDGRSVNDLMAQGIGETLALATLALVFSVALALLIALVAVFAPWPRLRGAVRALPVLALATPGFLIGLILLQVFAYQLGWFSSIRDEGFKSLLLPAATLAIGVSAPIAQVLIQGLTRASKEPFVTVLRASGTAPGWIIGRHVLKNGAIPAITLLGLTVGELLAGSVIAETIFSRTGLGFLTEQSVRAQDGPVVLAVVMFVSIVFTTVNLITDLVYPLIDPRLAARRAARATGPAGAGEDDSTAIRVAVGAGVTAEPPASTREGAHS</sequence>
<dbReference type="EMBL" id="JACIFH010000001">
    <property type="protein sequence ID" value="MBB4139954.1"/>
    <property type="molecule type" value="Genomic_DNA"/>
</dbReference>
<evidence type="ECO:0000256" key="7">
    <source>
        <dbReference type="RuleBase" id="RU363032"/>
    </source>
</evidence>
<dbReference type="Gene3D" id="1.10.3720.10">
    <property type="entry name" value="MetI-like"/>
    <property type="match status" value="1"/>
</dbReference>
<organism evidence="9 10">
    <name type="scientific">Microbacterium invictum</name>
    <dbReference type="NCBI Taxonomy" id="515415"/>
    <lineage>
        <taxon>Bacteria</taxon>
        <taxon>Bacillati</taxon>
        <taxon>Actinomycetota</taxon>
        <taxon>Actinomycetes</taxon>
        <taxon>Micrococcales</taxon>
        <taxon>Microbacteriaceae</taxon>
        <taxon>Microbacterium</taxon>
    </lineage>
</organism>
<comment type="subcellular location">
    <subcellularLocation>
        <location evidence="1 7">Cell membrane</location>
        <topology evidence="1 7">Multi-pass membrane protein</topology>
    </subcellularLocation>
</comment>
<keyword evidence="5 7" id="KW-1133">Transmembrane helix</keyword>
<dbReference type="PANTHER" id="PTHR43163">
    <property type="entry name" value="DIPEPTIDE TRANSPORT SYSTEM PERMEASE PROTEIN DPPB-RELATED"/>
    <property type="match status" value="1"/>
</dbReference>
<dbReference type="SUPFAM" id="SSF161098">
    <property type="entry name" value="MetI-like"/>
    <property type="match status" value="1"/>
</dbReference>
<feature type="transmembrane region" description="Helical" evidence="7">
    <location>
        <begin position="12"/>
        <end position="31"/>
    </location>
</feature>
<keyword evidence="3" id="KW-1003">Cell membrane</keyword>
<accession>A0AA40VMR4</accession>
<keyword evidence="6 7" id="KW-0472">Membrane</keyword>
<dbReference type="PANTHER" id="PTHR43163:SF6">
    <property type="entry name" value="DIPEPTIDE TRANSPORT SYSTEM PERMEASE PROTEIN DPPB-RELATED"/>
    <property type="match status" value="1"/>
</dbReference>
<dbReference type="InterPro" id="IPR035906">
    <property type="entry name" value="MetI-like_sf"/>
</dbReference>
<protein>
    <submittedName>
        <fullName evidence="9">Peptide/nickel transport system permease protein</fullName>
    </submittedName>
</protein>
<evidence type="ECO:0000256" key="1">
    <source>
        <dbReference type="ARBA" id="ARBA00004651"/>
    </source>
</evidence>
<feature type="transmembrane region" description="Helical" evidence="7">
    <location>
        <begin position="103"/>
        <end position="129"/>
    </location>
</feature>
<evidence type="ECO:0000256" key="3">
    <source>
        <dbReference type="ARBA" id="ARBA00022475"/>
    </source>
</evidence>
<name>A0AA40VMR4_9MICO</name>
<dbReference type="Proteomes" id="UP000549113">
    <property type="component" value="Unassembled WGS sequence"/>
</dbReference>
<evidence type="ECO:0000313" key="9">
    <source>
        <dbReference type="EMBL" id="MBB4139954.1"/>
    </source>
</evidence>
<evidence type="ECO:0000256" key="6">
    <source>
        <dbReference type="ARBA" id="ARBA00023136"/>
    </source>
</evidence>
<gene>
    <name evidence="9" type="ORF">BKA10_001748</name>
</gene>
<evidence type="ECO:0000256" key="5">
    <source>
        <dbReference type="ARBA" id="ARBA00022989"/>
    </source>
</evidence>
<dbReference type="RefSeq" id="WP_206686482.1">
    <property type="nucleotide sequence ID" value="NZ_BAABCO010000005.1"/>
</dbReference>
<feature type="transmembrane region" description="Helical" evidence="7">
    <location>
        <begin position="141"/>
        <end position="165"/>
    </location>
</feature>
<dbReference type="GO" id="GO:0005886">
    <property type="term" value="C:plasma membrane"/>
    <property type="evidence" value="ECO:0007669"/>
    <property type="project" value="UniProtKB-SubCell"/>
</dbReference>
<dbReference type="Pfam" id="PF00528">
    <property type="entry name" value="BPD_transp_1"/>
    <property type="match status" value="1"/>
</dbReference>
<evidence type="ECO:0000313" key="10">
    <source>
        <dbReference type="Proteomes" id="UP000549113"/>
    </source>
</evidence>
<evidence type="ECO:0000256" key="4">
    <source>
        <dbReference type="ARBA" id="ARBA00022692"/>
    </source>
</evidence>